<evidence type="ECO:0000256" key="5">
    <source>
        <dbReference type="ARBA" id="ARBA00022840"/>
    </source>
</evidence>
<sequence length="496" mass="54828">MKLIDDYLKEIEKDLNKSAISVNTEEIGFVDEVRDGVVLVTGLDNVTFGEVVEFNSGAKGYIIDLMEDRAGVVVLGDYLHIRSGERVKALNYTLSVPVSEEILGRVVDPLCTPQDNLPTIKMDKMYPVEKIAPTVVYRKSVTVPLQTGVKAIDALTPIGRGQRELIIGDRGTGKTTIALDTIINQKGQNVICIYCGIGQKNSKMALVVDLLRRNNALEYTVVVNAPAADAAALQYIAPYSASAIAEYFMDKGKDVLVIYDDLSKHAWAYRQISLILRRPAGREAYPGDIFYLHSRLLERSCRIDEKYGGGSITALPIVETLEGDVSAYIPTNIISITDGQIFLETDLFNAGVRPAINIGISVSRVGGNAQTKAMKQVAGKLKLDLAQYREMAAFSQFESDLDEETKKLLNRGAKVTQILKQDKNKPYSLGEEIVVLWAAHKGFLDTVGVNDVEKFEKKLIEIVRRKGHDVTSIILKEKIISPETEHKLEKLVKEVV</sequence>
<keyword evidence="9 11" id="KW-0139">CF(1)</keyword>
<feature type="domain" description="ATPase F1/V1/A1 complex alpha/beta subunit N-terminal" evidence="14">
    <location>
        <begin position="24"/>
        <end position="90"/>
    </location>
</feature>
<dbReference type="InterPro" id="IPR023366">
    <property type="entry name" value="ATP_synth_asu-like_sf"/>
</dbReference>
<comment type="similarity">
    <text evidence="2 11">Belongs to the ATPase alpha/beta chains family.</text>
</comment>
<organism evidence="15 16">
    <name type="scientific">Candidatus Roizmanbacteria bacterium CG_4_10_14_0_8_um_filter_39_9</name>
    <dbReference type="NCBI Taxonomy" id="1974829"/>
    <lineage>
        <taxon>Bacteria</taxon>
        <taxon>Candidatus Roizmaniibacteriota</taxon>
    </lineage>
</organism>
<keyword evidence="7 11" id="KW-0406">Ion transport</keyword>
<evidence type="ECO:0000256" key="10">
    <source>
        <dbReference type="ARBA" id="ARBA00023310"/>
    </source>
</evidence>
<dbReference type="SUPFAM" id="SSF50615">
    <property type="entry name" value="N-terminal domain of alpha and beta subunits of F1 ATP synthase"/>
    <property type="match status" value="1"/>
</dbReference>
<dbReference type="GO" id="GO:0043531">
    <property type="term" value="F:ADP binding"/>
    <property type="evidence" value="ECO:0007669"/>
    <property type="project" value="TreeGrafter"/>
</dbReference>
<dbReference type="Gene3D" id="1.20.150.20">
    <property type="entry name" value="ATP synthase alpha/beta chain, C-terminal domain"/>
    <property type="match status" value="1"/>
</dbReference>
<evidence type="ECO:0000259" key="14">
    <source>
        <dbReference type="Pfam" id="PF02874"/>
    </source>
</evidence>
<accession>A0A2M7QEL2</accession>
<dbReference type="NCBIfam" id="NF009884">
    <property type="entry name" value="PRK13343.1"/>
    <property type="match status" value="1"/>
</dbReference>
<feature type="domain" description="ATP synthase alpha subunit C-terminal" evidence="13">
    <location>
        <begin position="370"/>
        <end position="494"/>
    </location>
</feature>
<dbReference type="Pfam" id="PF00006">
    <property type="entry name" value="ATP-synt_ab"/>
    <property type="match status" value="1"/>
</dbReference>
<dbReference type="AlphaFoldDB" id="A0A2M7QEL2"/>
<evidence type="ECO:0000256" key="9">
    <source>
        <dbReference type="ARBA" id="ARBA00023196"/>
    </source>
</evidence>
<dbReference type="GO" id="GO:0045259">
    <property type="term" value="C:proton-transporting ATP synthase complex"/>
    <property type="evidence" value="ECO:0007669"/>
    <property type="project" value="UniProtKB-KW"/>
</dbReference>
<dbReference type="EMBL" id="PFLF01000034">
    <property type="protein sequence ID" value="PIY69330.1"/>
    <property type="molecule type" value="Genomic_DNA"/>
</dbReference>
<dbReference type="SUPFAM" id="SSF47917">
    <property type="entry name" value="C-terminal domain of alpha and beta subunits of F1 ATP synthase"/>
    <property type="match status" value="1"/>
</dbReference>
<dbReference type="InterPro" id="IPR038376">
    <property type="entry name" value="ATP_synth_asu_C_sf"/>
</dbReference>
<comment type="subcellular location">
    <subcellularLocation>
        <location evidence="11">Cell membrane</location>
        <topology evidence="11">Peripheral membrane protein</topology>
    </subcellularLocation>
    <subcellularLocation>
        <location evidence="1">Membrane</location>
    </subcellularLocation>
</comment>
<evidence type="ECO:0000256" key="6">
    <source>
        <dbReference type="ARBA" id="ARBA00022967"/>
    </source>
</evidence>
<dbReference type="GO" id="GO:0046933">
    <property type="term" value="F:proton-transporting ATP synthase activity, rotational mechanism"/>
    <property type="evidence" value="ECO:0007669"/>
    <property type="project" value="UniProtKB-UniRule"/>
</dbReference>
<dbReference type="FunFam" id="1.20.150.20:FF:000001">
    <property type="entry name" value="ATP synthase subunit alpha"/>
    <property type="match status" value="1"/>
</dbReference>
<evidence type="ECO:0000256" key="3">
    <source>
        <dbReference type="ARBA" id="ARBA00022448"/>
    </source>
</evidence>
<dbReference type="InterPro" id="IPR027417">
    <property type="entry name" value="P-loop_NTPase"/>
</dbReference>
<evidence type="ECO:0000256" key="4">
    <source>
        <dbReference type="ARBA" id="ARBA00022741"/>
    </source>
</evidence>
<evidence type="ECO:0000256" key="1">
    <source>
        <dbReference type="ARBA" id="ARBA00004370"/>
    </source>
</evidence>
<comment type="catalytic activity">
    <reaction evidence="11">
        <text>ATP + H2O + 4 H(+)(in) = ADP + phosphate + 5 H(+)(out)</text>
        <dbReference type="Rhea" id="RHEA:57720"/>
        <dbReference type="ChEBI" id="CHEBI:15377"/>
        <dbReference type="ChEBI" id="CHEBI:15378"/>
        <dbReference type="ChEBI" id="CHEBI:30616"/>
        <dbReference type="ChEBI" id="CHEBI:43474"/>
        <dbReference type="ChEBI" id="CHEBI:456216"/>
        <dbReference type="EC" id="7.1.2.2"/>
    </reaction>
</comment>
<evidence type="ECO:0000259" key="12">
    <source>
        <dbReference type="Pfam" id="PF00006"/>
    </source>
</evidence>
<keyword evidence="5 11" id="KW-0067">ATP-binding</keyword>
<dbReference type="GO" id="GO:0005524">
    <property type="term" value="F:ATP binding"/>
    <property type="evidence" value="ECO:0007669"/>
    <property type="project" value="UniProtKB-UniRule"/>
</dbReference>
<keyword evidence="4 11" id="KW-0547">Nucleotide-binding</keyword>
<dbReference type="InterPro" id="IPR004100">
    <property type="entry name" value="ATPase_F1/V1/A1_a/bsu_N"/>
</dbReference>
<evidence type="ECO:0000256" key="7">
    <source>
        <dbReference type="ARBA" id="ARBA00023065"/>
    </source>
</evidence>
<reference evidence="16" key="1">
    <citation type="submission" date="2017-09" db="EMBL/GenBank/DDBJ databases">
        <title>Depth-based differentiation of microbial function through sediment-hosted aquifers and enrichment of novel symbionts in the deep terrestrial subsurface.</title>
        <authorList>
            <person name="Probst A.J."/>
            <person name="Ladd B."/>
            <person name="Jarett J.K."/>
            <person name="Geller-Mcgrath D.E."/>
            <person name="Sieber C.M.K."/>
            <person name="Emerson J.B."/>
            <person name="Anantharaman K."/>
            <person name="Thomas B.C."/>
            <person name="Malmstrom R."/>
            <person name="Stieglmeier M."/>
            <person name="Klingl A."/>
            <person name="Woyke T."/>
            <person name="Ryan C.M."/>
            <person name="Banfield J.F."/>
        </authorList>
    </citation>
    <scope>NUCLEOTIDE SEQUENCE [LARGE SCALE GENOMIC DNA]</scope>
</reference>
<comment type="function">
    <text evidence="11">Produces ATP from ADP in the presence of a proton gradient across the membrane. The alpha chain is a regulatory subunit.</text>
</comment>
<dbReference type="InterPro" id="IPR036121">
    <property type="entry name" value="ATPase_F1/V1/A1_a/bsu_N_sf"/>
</dbReference>
<gene>
    <name evidence="11" type="primary">atpA</name>
    <name evidence="15" type="ORF">COY90_01245</name>
</gene>
<dbReference type="NCBIfam" id="TIGR00962">
    <property type="entry name" value="atpA"/>
    <property type="match status" value="1"/>
</dbReference>
<evidence type="ECO:0000256" key="11">
    <source>
        <dbReference type="HAMAP-Rule" id="MF_01346"/>
    </source>
</evidence>
<keyword evidence="10 11" id="KW-0066">ATP synthesis</keyword>
<dbReference type="EC" id="7.1.2.2" evidence="11"/>
<name>A0A2M7QEL2_9BACT</name>
<evidence type="ECO:0000313" key="15">
    <source>
        <dbReference type="EMBL" id="PIY69330.1"/>
    </source>
</evidence>
<dbReference type="PANTHER" id="PTHR48082:SF2">
    <property type="entry name" value="ATP SYNTHASE SUBUNIT ALPHA, MITOCHONDRIAL"/>
    <property type="match status" value="1"/>
</dbReference>
<dbReference type="Gene3D" id="2.40.30.20">
    <property type="match status" value="1"/>
</dbReference>
<feature type="binding site" evidence="11">
    <location>
        <begin position="168"/>
        <end position="175"/>
    </location>
    <ligand>
        <name>ATP</name>
        <dbReference type="ChEBI" id="CHEBI:30616"/>
    </ligand>
</feature>
<dbReference type="InterPro" id="IPR000194">
    <property type="entry name" value="ATPase_F1/V1/A1_a/bsu_nucl-bd"/>
</dbReference>
<dbReference type="InterPro" id="IPR005294">
    <property type="entry name" value="ATP_synth_F1_asu"/>
</dbReference>
<dbReference type="CDD" id="cd18113">
    <property type="entry name" value="ATP-synt_F1_alpha_C"/>
    <property type="match status" value="1"/>
</dbReference>
<feature type="site" description="Required for activity" evidence="11">
    <location>
        <position position="361"/>
    </location>
</feature>
<dbReference type="Proteomes" id="UP000230108">
    <property type="component" value="Unassembled WGS sequence"/>
</dbReference>
<protein>
    <recommendedName>
        <fullName evidence="11">ATP synthase subunit alpha</fullName>
        <ecNumber evidence="11">7.1.2.2</ecNumber>
    </recommendedName>
    <alternativeName>
        <fullName evidence="11">ATP synthase F1 sector subunit alpha</fullName>
    </alternativeName>
    <alternativeName>
        <fullName evidence="11">F-ATPase subunit alpha</fullName>
    </alternativeName>
</protein>
<evidence type="ECO:0000313" key="16">
    <source>
        <dbReference type="Proteomes" id="UP000230108"/>
    </source>
</evidence>
<keyword evidence="3 11" id="KW-0813">Transport</keyword>
<dbReference type="FunFam" id="3.40.50.300:FF:000002">
    <property type="entry name" value="ATP synthase subunit alpha"/>
    <property type="match status" value="1"/>
</dbReference>
<keyword evidence="11" id="KW-0375">Hydrogen ion transport</keyword>
<dbReference type="Pfam" id="PF02874">
    <property type="entry name" value="ATP-synt_ab_N"/>
    <property type="match status" value="1"/>
</dbReference>
<keyword evidence="11" id="KW-1003">Cell membrane</keyword>
<dbReference type="SUPFAM" id="SSF52540">
    <property type="entry name" value="P-loop containing nucleoside triphosphate hydrolases"/>
    <property type="match status" value="1"/>
</dbReference>
<dbReference type="InterPro" id="IPR020003">
    <property type="entry name" value="ATPase_a/bsu_AS"/>
</dbReference>
<dbReference type="CDD" id="cd01132">
    <property type="entry name" value="F1-ATPase_alpha_CD"/>
    <property type="match status" value="1"/>
</dbReference>
<dbReference type="HAMAP" id="MF_01346">
    <property type="entry name" value="ATP_synth_alpha_bact"/>
    <property type="match status" value="1"/>
</dbReference>
<comment type="caution">
    <text evidence="15">The sequence shown here is derived from an EMBL/GenBank/DDBJ whole genome shotgun (WGS) entry which is preliminary data.</text>
</comment>
<keyword evidence="8 11" id="KW-0472">Membrane</keyword>
<dbReference type="PANTHER" id="PTHR48082">
    <property type="entry name" value="ATP SYNTHASE SUBUNIT ALPHA, MITOCHONDRIAL"/>
    <property type="match status" value="1"/>
</dbReference>
<keyword evidence="6 11" id="KW-1278">Translocase</keyword>
<feature type="domain" description="ATPase F1/V1/A1 complex alpha/beta subunit nucleotide-binding" evidence="12">
    <location>
        <begin position="148"/>
        <end position="363"/>
    </location>
</feature>
<proteinExistence type="inferred from homology"/>
<dbReference type="Gene3D" id="3.40.50.300">
    <property type="entry name" value="P-loop containing nucleotide triphosphate hydrolases"/>
    <property type="match status" value="1"/>
</dbReference>
<dbReference type="GO" id="GO:0005886">
    <property type="term" value="C:plasma membrane"/>
    <property type="evidence" value="ECO:0007669"/>
    <property type="project" value="UniProtKB-SubCell"/>
</dbReference>
<evidence type="ECO:0000256" key="2">
    <source>
        <dbReference type="ARBA" id="ARBA00008936"/>
    </source>
</evidence>
<dbReference type="Pfam" id="PF00306">
    <property type="entry name" value="ATP-synt_ab_C"/>
    <property type="match status" value="1"/>
</dbReference>
<dbReference type="InterPro" id="IPR000793">
    <property type="entry name" value="ATP_synth_asu_C"/>
</dbReference>
<evidence type="ECO:0000259" key="13">
    <source>
        <dbReference type="Pfam" id="PF00306"/>
    </source>
</evidence>
<evidence type="ECO:0000256" key="8">
    <source>
        <dbReference type="ARBA" id="ARBA00023136"/>
    </source>
</evidence>
<dbReference type="PROSITE" id="PS00152">
    <property type="entry name" value="ATPASE_ALPHA_BETA"/>
    <property type="match status" value="1"/>
</dbReference>
<dbReference type="InterPro" id="IPR033732">
    <property type="entry name" value="ATP_synth_F1_a_nt-bd_dom"/>
</dbReference>